<keyword evidence="3" id="KW-1185">Reference proteome</keyword>
<organism evidence="2 3">
    <name type="scientific">Rubricella aquisinus</name>
    <dbReference type="NCBI Taxonomy" id="2028108"/>
    <lineage>
        <taxon>Bacteria</taxon>
        <taxon>Pseudomonadati</taxon>
        <taxon>Pseudomonadota</taxon>
        <taxon>Alphaproteobacteria</taxon>
        <taxon>Rhodobacterales</taxon>
        <taxon>Paracoccaceae</taxon>
        <taxon>Rubricella</taxon>
    </lineage>
</organism>
<reference evidence="2 3" key="1">
    <citation type="submission" date="2020-08" db="EMBL/GenBank/DDBJ databases">
        <title>Genomic Encyclopedia of Type Strains, Phase IV (KMG-IV): sequencing the most valuable type-strain genomes for metagenomic binning, comparative biology and taxonomic classification.</title>
        <authorList>
            <person name="Goeker M."/>
        </authorList>
    </citation>
    <scope>NUCLEOTIDE SEQUENCE [LARGE SCALE GENOMIC DNA]</scope>
    <source>
        <strain evidence="2 3">DSM 103377</strain>
    </source>
</reference>
<name>A0A840WKF1_9RHOB</name>
<comment type="caution">
    <text evidence="2">The sequence shown here is derived from an EMBL/GenBank/DDBJ whole genome shotgun (WGS) entry which is preliminary data.</text>
</comment>
<gene>
    <name evidence="2" type="ORF">FHS89_000140</name>
</gene>
<protein>
    <recommendedName>
        <fullName evidence="1">Extensin-like C-terminal domain-containing protein</fullName>
    </recommendedName>
</protein>
<dbReference type="SUPFAM" id="SSF55166">
    <property type="entry name" value="Hedgehog/DD-peptidase"/>
    <property type="match status" value="1"/>
</dbReference>
<sequence length="240" mass="25359">MTGINRAAALWIVVPRSADRPARAAGPIGVADGHFPTSVDLSLNHHGAIMLRSVFLAFLLLLPLAVQADEPFQTGLCGDVRVTGWPVAEVTGEGGCGIVEPVRLASVAGVRIEGEALVSCAFARTLADWAEAPALNGPRPVVALRSSAAYVCRPVTGGAALSNHAYGMAMDVTGFILPNGREVSVRDGWNEAWRRGFLENTYAAACNRFDTVLGPDFDAAHADHFHLDLEPGGWAAAYCR</sequence>
<dbReference type="AlphaFoldDB" id="A0A840WKF1"/>
<feature type="domain" description="Extensin-like C-terminal" evidence="1">
    <location>
        <begin position="90"/>
        <end position="240"/>
    </location>
</feature>
<accession>A0A840WKF1</accession>
<dbReference type="InterPro" id="IPR009683">
    <property type="entry name" value="Extensin-like_C"/>
</dbReference>
<evidence type="ECO:0000259" key="1">
    <source>
        <dbReference type="Pfam" id="PF06904"/>
    </source>
</evidence>
<dbReference type="RefSeq" id="WP_184007447.1">
    <property type="nucleotide sequence ID" value="NZ_JACIJS010000001.1"/>
</dbReference>
<dbReference type="EMBL" id="JACIJS010000001">
    <property type="protein sequence ID" value="MBB5514142.1"/>
    <property type="molecule type" value="Genomic_DNA"/>
</dbReference>
<evidence type="ECO:0000313" key="3">
    <source>
        <dbReference type="Proteomes" id="UP000553766"/>
    </source>
</evidence>
<dbReference type="Pfam" id="PF06904">
    <property type="entry name" value="Extensin-like_C"/>
    <property type="match status" value="1"/>
</dbReference>
<dbReference type="Proteomes" id="UP000553766">
    <property type="component" value="Unassembled WGS sequence"/>
</dbReference>
<proteinExistence type="predicted"/>
<evidence type="ECO:0000313" key="2">
    <source>
        <dbReference type="EMBL" id="MBB5514142.1"/>
    </source>
</evidence>
<dbReference type="InterPro" id="IPR009045">
    <property type="entry name" value="Zn_M74/Hedgehog-like"/>
</dbReference>